<evidence type="ECO:0000256" key="1">
    <source>
        <dbReference type="ARBA" id="ARBA00004479"/>
    </source>
</evidence>
<dbReference type="PANTHER" id="PTHR48063">
    <property type="entry name" value="LRR RECEPTOR-LIKE KINASE"/>
    <property type="match status" value="1"/>
</dbReference>
<keyword evidence="3" id="KW-0732">Signal</keyword>
<keyword evidence="2" id="KW-0812">Transmembrane</keyword>
<evidence type="ECO:0000313" key="8">
    <source>
        <dbReference type="Proteomes" id="UP001180020"/>
    </source>
</evidence>
<proteinExistence type="predicted"/>
<organism evidence="7 8">
    <name type="scientific">Acorus calamus</name>
    <name type="common">Sweet flag</name>
    <dbReference type="NCBI Taxonomy" id="4465"/>
    <lineage>
        <taxon>Eukaryota</taxon>
        <taxon>Viridiplantae</taxon>
        <taxon>Streptophyta</taxon>
        <taxon>Embryophyta</taxon>
        <taxon>Tracheophyta</taxon>
        <taxon>Spermatophyta</taxon>
        <taxon>Magnoliopsida</taxon>
        <taxon>Liliopsida</taxon>
        <taxon>Acoraceae</taxon>
        <taxon>Acorus</taxon>
    </lineage>
</organism>
<dbReference type="InterPro" id="IPR001611">
    <property type="entry name" value="Leu-rich_rpt"/>
</dbReference>
<reference evidence="7" key="2">
    <citation type="submission" date="2023-06" db="EMBL/GenBank/DDBJ databases">
        <authorList>
            <person name="Ma L."/>
            <person name="Liu K.-W."/>
            <person name="Li Z."/>
            <person name="Hsiao Y.-Y."/>
            <person name="Qi Y."/>
            <person name="Fu T."/>
            <person name="Tang G."/>
            <person name="Zhang D."/>
            <person name="Sun W.-H."/>
            <person name="Liu D.-K."/>
            <person name="Li Y."/>
            <person name="Chen G.-Z."/>
            <person name="Liu X.-D."/>
            <person name="Liao X.-Y."/>
            <person name="Jiang Y.-T."/>
            <person name="Yu X."/>
            <person name="Hao Y."/>
            <person name="Huang J."/>
            <person name="Zhao X.-W."/>
            <person name="Ke S."/>
            <person name="Chen Y.-Y."/>
            <person name="Wu W.-L."/>
            <person name="Hsu J.-L."/>
            <person name="Lin Y.-F."/>
            <person name="Huang M.-D."/>
            <person name="Li C.-Y."/>
            <person name="Huang L."/>
            <person name="Wang Z.-W."/>
            <person name="Zhao X."/>
            <person name="Zhong W.-Y."/>
            <person name="Peng D.-H."/>
            <person name="Ahmad S."/>
            <person name="Lan S."/>
            <person name="Zhang J.-S."/>
            <person name="Tsai W.-C."/>
            <person name="Van De Peer Y."/>
            <person name="Liu Z.-J."/>
        </authorList>
    </citation>
    <scope>NUCLEOTIDE SEQUENCE</scope>
    <source>
        <strain evidence="7">CP</strain>
        <tissue evidence="7">Leaves</tissue>
    </source>
</reference>
<dbReference type="SUPFAM" id="SSF52058">
    <property type="entry name" value="L domain-like"/>
    <property type="match status" value="1"/>
</dbReference>
<keyword evidence="8" id="KW-1185">Reference proteome</keyword>
<reference evidence="7" key="1">
    <citation type="journal article" date="2023" name="Nat. Commun.">
        <title>Diploid and tetraploid genomes of Acorus and the evolution of monocots.</title>
        <authorList>
            <person name="Ma L."/>
            <person name="Liu K.W."/>
            <person name="Li Z."/>
            <person name="Hsiao Y.Y."/>
            <person name="Qi Y."/>
            <person name="Fu T."/>
            <person name="Tang G.D."/>
            <person name="Zhang D."/>
            <person name="Sun W.H."/>
            <person name="Liu D.K."/>
            <person name="Li Y."/>
            <person name="Chen G.Z."/>
            <person name="Liu X.D."/>
            <person name="Liao X.Y."/>
            <person name="Jiang Y.T."/>
            <person name="Yu X."/>
            <person name="Hao Y."/>
            <person name="Huang J."/>
            <person name="Zhao X.W."/>
            <person name="Ke S."/>
            <person name="Chen Y.Y."/>
            <person name="Wu W.L."/>
            <person name="Hsu J.L."/>
            <person name="Lin Y.F."/>
            <person name="Huang M.D."/>
            <person name="Li C.Y."/>
            <person name="Huang L."/>
            <person name="Wang Z.W."/>
            <person name="Zhao X."/>
            <person name="Zhong W.Y."/>
            <person name="Peng D.H."/>
            <person name="Ahmad S."/>
            <person name="Lan S."/>
            <person name="Zhang J.S."/>
            <person name="Tsai W.C."/>
            <person name="Van de Peer Y."/>
            <person name="Liu Z.J."/>
        </authorList>
    </citation>
    <scope>NUCLEOTIDE SEQUENCE</scope>
    <source>
        <strain evidence="7">CP</strain>
    </source>
</reference>
<evidence type="ECO:0000256" key="4">
    <source>
        <dbReference type="ARBA" id="ARBA00022989"/>
    </source>
</evidence>
<dbReference type="Pfam" id="PF00560">
    <property type="entry name" value="LRR_1"/>
    <property type="match status" value="1"/>
</dbReference>
<evidence type="ECO:0000256" key="3">
    <source>
        <dbReference type="ARBA" id="ARBA00022729"/>
    </source>
</evidence>
<keyword evidence="6" id="KW-0325">Glycoprotein</keyword>
<evidence type="ECO:0000256" key="6">
    <source>
        <dbReference type="ARBA" id="ARBA00023180"/>
    </source>
</evidence>
<dbReference type="AlphaFoldDB" id="A0AAV9C1D9"/>
<evidence type="ECO:0000256" key="2">
    <source>
        <dbReference type="ARBA" id="ARBA00022692"/>
    </source>
</evidence>
<dbReference type="EMBL" id="JAUJYO010000022">
    <property type="protein sequence ID" value="KAK1282474.1"/>
    <property type="molecule type" value="Genomic_DNA"/>
</dbReference>
<accession>A0AAV9C1D9</accession>
<keyword evidence="5" id="KW-0472">Membrane</keyword>
<name>A0AAV9C1D9_ACOCL</name>
<dbReference type="Proteomes" id="UP001180020">
    <property type="component" value="Unassembled WGS sequence"/>
</dbReference>
<dbReference type="PANTHER" id="PTHR48063:SF16">
    <property type="entry name" value="LRR RECEPTOR-LIKE SERINE_THREONINE-PROTEIN KINASE GSO1"/>
    <property type="match status" value="1"/>
</dbReference>
<sequence length="122" mass="13955">MNEVDLSRVDSDWSLFDCPSFSRDIPEGLCNLTSLQVLDLSGNRLTGPIPRRHNGLIAMSCPRASHRDLFYGRYRRRYCEESLSMQVKGRTRTYTKILSLLISIDVSHNAMSEEIPEELMSS</sequence>
<dbReference type="InterPro" id="IPR032675">
    <property type="entry name" value="LRR_dom_sf"/>
</dbReference>
<dbReference type="InterPro" id="IPR046956">
    <property type="entry name" value="RLP23-like"/>
</dbReference>
<keyword evidence="4" id="KW-1133">Transmembrane helix</keyword>
<evidence type="ECO:0000313" key="7">
    <source>
        <dbReference type="EMBL" id="KAK1282474.1"/>
    </source>
</evidence>
<gene>
    <name evidence="7" type="ORF">QJS10_CPB22g01061</name>
</gene>
<protein>
    <submittedName>
        <fullName evidence="7">Uncharacterized protein</fullName>
    </submittedName>
</protein>
<comment type="caution">
    <text evidence="7">The sequence shown here is derived from an EMBL/GenBank/DDBJ whole genome shotgun (WGS) entry which is preliminary data.</text>
</comment>
<comment type="subcellular location">
    <subcellularLocation>
        <location evidence="1">Membrane</location>
        <topology evidence="1">Single-pass type I membrane protein</topology>
    </subcellularLocation>
</comment>
<evidence type="ECO:0000256" key="5">
    <source>
        <dbReference type="ARBA" id="ARBA00023136"/>
    </source>
</evidence>
<dbReference type="Gene3D" id="3.80.10.10">
    <property type="entry name" value="Ribonuclease Inhibitor"/>
    <property type="match status" value="1"/>
</dbReference>
<dbReference type="GO" id="GO:0016020">
    <property type="term" value="C:membrane"/>
    <property type="evidence" value="ECO:0007669"/>
    <property type="project" value="UniProtKB-SubCell"/>
</dbReference>